<evidence type="ECO:0000256" key="6">
    <source>
        <dbReference type="SAM" id="Coils"/>
    </source>
</evidence>
<feature type="domain" description="MADS-box" evidence="8">
    <location>
        <begin position="1"/>
        <end position="62"/>
    </location>
</feature>
<name>A0AAP0E7Z8_9MAGN</name>
<dbReference type="InterPro" id="IPR002100">
    <property type="entry name" value="TF_MADSbox"/>
</dbReference>
<keyword evidence="5" id="KW-0539">Nucleus</keyword>
<accession>A0AAP0E7Z8</accession>
<evidence type="ECO:0000313" key="9">
    <source>
        <dbReference type="EMBL" id="KAK9086527.1"/>
    </source>
</evidence>
<keyword evidence="6" id="KW-0175">Coiled coil</keyword>
<reference evidence="9 10" key="1">
    <citation type="submission" date="2024-01" db="EMBL/GenBank/DDBJ databases">
        <title>Genome assemblies of Stephania.</title>
        <authorList>
            <person name="Yang L."/>
        </authorList>
    </citation>
    <scope>NUCLEOTIDE SEQUENCE [LARGE SCALE GENOMIC DNA]</scope>
    <source>
        <strain evidence="9">YNDBR</strain>
        <tissue evidence="9">Leaf</tissue>
    </source>
</reference>
<comment type="caution">
    <text evidence="9">The sequence shown here is derived from an EMBL/GenBank/DDBJ whole genome shotgun (WGS) entry which is preliminary data.</text>
</comment>
<dbReference type="AlphaFoldDB" id="A0AAP0E7Z8"/>
<keyword evidence="4" id="KW-0804">Transcription</keyword>
<protein>
    <recommendedName>
        <fullName evidence="8">MADS-box domain-containing protein</fullName>
    </recommendedName>
</protein>
<dbReference type="PRINTS" id="PR00404">
    <property type="entry name" value="MADSDOMAIN"/>
</dbReference>
<evidence type="ECO:0000256" key="4">
    <source>
        <dbReference type="ARBA" id="ARBA00023163"/>
    </source>
</evidence>
<dbReference type="Pfam" id="PF00319">
    <property type="entry name" value="SRF-TF"/>
    <property type="match status" value="2"/>
</dbReference>
<sequence length="478" mass="54712">MGRKKIEIKAIEDKDKRLVTFSKRRKGIFNNAKQMCMIDGTMKISIVVFSPAGKPFSFHHPSATDHTAIDQFLNCQNPSRQLTDTKEGFWQEKVNLDQIQTLEELVKFEDELKSLKNTAMARLQEIESNNRSYEASTTSSSSCLLNCCVATDEGPMVEDEEINALLGFYDPLHRGMCSLLSAIVRKILAIFPELEASRPRSKSGIQALCSLHVALEKAKSLLQHCSDCSKLYLERFDWESDWSIFWGNWGWVFGDEILTTAETATRSSEAIAVTVAEDRSILRPLPIHRNRRQTPRAKDRNVQWEEKRLRSRPSRKRQVTFSKRPKGLFTKAEQMCMIDETMKISIVVFSPAGKPFSFHHPSTDHTAIEYFLNRHNPSDSSHTARQPMDTKEEFWWDKVNIDELQTVGDLTKFEDELESLKNTTTTRLQEIELQRTSEAASTSSLRLIDCGSNEGPMVEDEEINAILRFYDPITPPHL</sequence>
<dbReference type="PANTHER" id="PTHR11945">
    <property type="entry name" value="MADS BOX PROTEIN"/>
    <property type="match status" value="1"/>
</dbReference>
<evidence type="ECO:0000313" key="10">
    <source>
        <dbReference type="Proteomes" id="UP001420932"/>
    </source>
</evidence>
<evidence type="ECO:0000256" key="2">
    <source>
        <dbReference type="ARBA" id="ARBA00023015"/>
    </source>
</evidence>
<feature type="region of interest" description="Disordered" evidence="7">
    <location>
        <begin position="291"/>
        <end position="318"/>
    </location>
</feature>
<dbReference type="PANTHER" id="PTHR11945:SF629">
    <property type="entry name" value="OS02G0164450 PROTEIN"/>
    <property type="match status" value="1"/>
</dbReference>
<feature type="coiled-coil region" evidence="6">
    <location>
        <begin position="98"/>
        <end position="136"/>
    </location>
</feature>
<evidence type="ECO:0000256" key="5">
    <source>
        <dbReference type="ARBA" id="ARBA00023242"/>
    </source>
</evidence>
<dbReference type="GO" id="GO:0046983">
    <property type="term" value="F:protein dimerization activity"/>
    <property type="evidence" value="ECO:0007669"/>
    <property type="project" value="InterPro"/>
</dbReference>
<gene>
    <name evidence="9" type="ORF">Syun_028921</name>
</gene>
<evidence type="ECO:0000256" key="3">
    <source>
        <dbReference type="ARBA" id="ARBA00023125"/>
    </source>
</evidence>
<dbReference type="SUPFAM" id="SSF55455">
    <property type="entry name" value="SRF-like"/>
    <property type="match status" value="2"/>
</dbReference>
<feature type="domain" description="MADS-box" evidence="8">
    <location>
        <begin position="310"/>
        <end position="362"/>
    </location>
</feature>
<feature type="compositionally biased region" description="Basic and acidic residues" evidence="7">
    <location>
        <begin position="296"/>
        <end position="308"/>
    </location>
</feature>
<evidence type="ECO:0000259" key="8">
    <source>
        <dbReference type="PROSITE" id="PS50066"/>
    </source>
</evidence>
<evidence type="ECO:0000256" key="1">
    <source>
        <dbReference type="ARBA" id="ARBA00004123"/>
    </source>
</evidence>
<keyword evidence="10" id="KW-1185">Reference proteome</keyword>
<keyword evidence="2" id="KW-0805">Transcription regulation</keyword>
<dbReference type="GO" id="GO:0000981">
    <property type="term" value="F:DNA-binding transcription factor activity, RNA polymerase II-specific"/>
    <property type="evidence" value="ECO:0007669"/>
    <property type="project" value="TreeGrafter"/>
</dbReference>
<evidence type="ECO:0000256" key="7">
    <source>
        <dbReference type="SAM" id="MobiDB-lite"/>
    </source>
</evidence>
<dbReference type="Proteomes" id="UP001420932">
    <property type="component" value="Unassembled WGS sequence"/>
</dbReference>
<organism evidence="9 10">
    <name type="scientific">Stephania yunnanensis</name>
    <dbReference type="NCBI Taxonomy" id="152371"/>
    <lineage>
        <taxon>Eukaryota</taxon>
        <taxon>Viridiplantae</taxon>
        <taxon>Streptophyta</taxon>
        <taxon>Embryophyta</taxon>
        <taxon>Tracheophyta</taxon>
        <taxon>Spermatophyta</taxon>
        <taxon>Magnoliopsida</taxon>
        <taxon>Ranunculales</taxon>
        <taxon>Menispermaceae</taxon>
        <taxon>Menispermoideae</taxon>
        <taxon>Cissampelideae</taxon>
        <taxon>Stephania</taxon>
    </lineage>
</organism>
<comment type="subcellular location">
    <subcellularLocation>
        <location evidence="1">Nucleus</location>
    </subcellularLocation>
</comment>
<keyword evidence="3" id="KW-0238">DNA-binding</keyword>
<dbReference type="InterPro" id="IPR036879">
    <property type="entry name" value="TF_MADSbox_sf"/>
</dbReference>
<dbReference type="SMART" id="SM00432">
    <property type="entry name" value="MADS"/>
    <property type="match status" value="2"/>
</dbReference>
<dbReference type="GO" id="GO:0000978">
    <property type="term" value="F:RNA polymerase II cis-regulatory region sequence-specific DNA binding"/>
    <property type="evidence" value="ECO:0007669"/>
    <property type="project" value="TreeGrafter"/>
</dbReference>
<dbReference type="GO" id="GO:0005634">
    <property type="term" value="C:nucleus"/>
    <property type="evidence" value="ECO:0007669"/>
    <property type="project" value="UniProtKB-SubCell"/>
</dbReference>
<dbReference type="EMBL" id="JBBNAF010000013">
    <property type="protein sequence ID" value="KAK9086527.1"/>
    <property type="molecule type" value="Genomic_DNA"/>
</dbReference>
<dbReference type="Gene3D" id="3.40.1810.10">
    <property type="entry name" value="Transcription factor, MADS-box"/>
    <property type="match status" value="2"/>
</dbReference>
<feature type="compositionally biased region" description="Basic residues" evidence="7">
    <location>
        <begin position="309"/>
        <end position="318"/>
    </location>
</feature>
<dbReference type="PROSITE" id="PS50066">
    <property type="entry name" value="MADS_BOX_2"/>
    <property type="match status" value="2"/>
</dbReference>
<proteinExistence type="predicted"/>